<feature type="region of interest" description="Disordered" evidence="1">
    <location>
        <begin position="139"/>
        <end position="187"/>
    </location>
</feature>
<feature type="compositionally biased region" description="Acidic residues" evidence="1">
    <location>
        <begin position="996"/>
        <end position="1011"/>
    </location>
</feature>
<accession>S8C7A7</accession>
<feature type="compositionally biased region" description="Polar residues" evidence="1">
    <location>
        <begin position="1199"/>
        <end position="1213"/>
    </location>
</feature>
<organism evidence="2 3">
    <name type="scientific">Dactylellina haptotyla (strain CBS 200.50)</name>
    <name type="common">Nematode-trapping fungus</name>
    <name type="synonym">Monacrosporium haptotylum</name>
    <dbReference type="NCBI Taxonomy" id="1284197"/>
    <lineage>
        <taxon>Eukaryota</taxon>
        <taxon>Fungi</taxon>
        <taxon>Dikarya</taxon>
        <taxon>Ascomycota</taxon>
        <taxon>Pezizomycotina</taxon>
        <taxon>Orbiliomycetes</taxon>
        <taxon>Orbiliales</taxon>
        <taxon>Orbiliaceae</taxon>
        <taxon>Dactylellina</taxon>
    </lineage>
</organism>
<feature type="compositionally biased region" description="Basic and acidic residues" evidence="1">
    <location>
        <begin position="1174"/>
        <end position="1190"/>
    </location>
</feature>
<feature type="compositionally biased region" description="Polar residues" evidence="1">
    <location>
        <begin position="855"/>
        <end position="874"/>
    </location>
</feature>
<feature type="compositionally biased region" description="Basic and acidic residues" evidence="1">
    <location>
        <begin position="143"/>
        <end position="158"/>
    </location>
</feature>
<feature type="compositionally biased region" description="Acidic residues" evidence="1">
    <location>
        <begin position="1101"/>
        <end position="1111"/>
    </location>
</feature>
<name>S8C7A7_DACHA</name>
<feature type="compositionally biased region" description="Polar residues" evidence="1">
    <location>
        <begin position="376"/>
        <end position="387"/>
    </location>
</feature>
<feature type="region of interest" description="Disordered" evidence="1">
    <location>
        <begin position="936"/>
        <end position="1111"/>
    </location>
</feature>
<feature type="compositionally biased region" description="Basic residues" evidence="1">
    <location>
        <begin position="1293"/>
        <end position="1306"/>
    </location>
</feature>
<dbReference type="EMBL" id="AQGS01000071">
    <property type="protein sequence ID" value="EPS43612.1"/>
    <property type="molecule type" value="Genomic_DNA"/>
</dbReference>
<reference evidence="3" key="2">
    <citation type="submission" date="2013-04" db="EMBL/GenBank/DDBJ databases">
        <title>Genomic mechanisms accounting for the adaptation to parasitism in nematode-trapping fungi.</title>
        <authorList>
            <person name="Ahren D.G."/>
        </authorList>
    </citation>
    <scope>NUCLEOTIDE SEQUENCE [LARGE SCALE GENOMIC DNA]</scope>
    <source>
        <strain evidence="3">CBS 200.50</strain>
    </source>
</reference>
<dbReference type="Proteomes" id="UP000015100">
    <property type="component" value="Unassembled WGS sequence"/>
</dbReference>
<dbReference type="HOGENOM" id="CLU_260594_0_0_1"/>
<feature type="compositionally biased region" description="Low complexity" evidence="1">
    <location>
        <begin position="1232"/>
        <end position="1246"/>
    </location>
</feature>
<feature type="compositionally biased region" description="Polar residues" evidence="1">
    <location>
        <begin position="936"/>
        <end position="945"/>
    </location>
</feature>
<feature type="region of interest" description="Disordered" evidence="1">
    <location>
        <begin position="1125"/>
        <end position="1267"/>
    </location>
</feature>
<feature type="region of interest" description="Disordered" evidence="1">
    <location>
        <begin position="1284"/>
        <end position="1312"/>
    </location>
</feature>
<feature type="region of interest" description="Disordered" evidence="1">
    <location>
        <begin position="342"/>
        <end position="403"/>
    </location>
</feature>
<feature type="compositionally biased region" description="Basic and acidic residues" evidence="1">
    <location>
        <begin position="229"/>
        <end position="239"/>
    </location>
</feature>
<evidence type="ECO:0000313" key="3">
    <source>
        <dbReference type="Proteomes" id="UP000015100"/>
    </source>
</evidence>
<feature type="compositionally biased region" description="Acidic residues" evidence="1">
    <location>
        <begin position="216"/>
        <end position="228"/>
    </location>
</feature>
<feature type="region of interest" description="Disordered" evidence="1">
    <location>
        <begin position="67"/>
        <end position="111"/>
    </location>
</feature>
<feature type="compositionally biased region" description="Low complexity" evidence="1">
    <location>
        <begin position="1150"/>
        <end position="1164"/>
    </location>
</feature>
<feature type="compositionally biased region" description="Polar residues" evidence="1">
    <location>
        <begin position="1044"/>
        <end position="1056"/>
    </location>
</feature>
<evidence type="ECO:0000313" key="2">
    <source>
        <dbReference type="EMBL" id="EPS43612.1"/>
    </source>
</evidence>
<proteinExistence type="predicted"/>
<feature type="compositionally biased region" description="Low complexity" evidence="1">
    <location>
        <begin position="950"/>
        <end position="963"/>
    </location>
</feature>
<feature type="compositionally biased region" description="Basic and acidic residues" evidence="1">
    <location>
        <begin position="1016"/>
        <end position="1026"/>
    </location>
</feature>
<feature type="region of interest" description="Disordered" evidence="1">
    <location>
        <begin position="781"/>
        <end position="821"/>
    </location>
</feature>
<sequence>MGIFGIPWQRRYQGRHPAFALRNEKRRPKKYRFVGGRKKAAVRRADMPFVRRITSFGRKAVGFFSLKKTQRGGEGGGEEKKAEGRCPPPSPPVVPGGGDDGEEQQGREEDRAEFRFYRSMVKAERVTGERCDYDTFSSARRAWRGEKRREEGSGDSERVGPVVQDPGKRMRRKKAKELPLPPDDDRALTAGQMYHEHVMEAAQRGKNMPRVKPAEEEWETDTSGEDPIPEGHIKIDGQLRRLPKTFKKPEPRTPRDPMAKNPLVEAHRQSLDQIEEEEDVYDHLDRHLIKIGSRAWAQFSRDIRTRREEAIMSFIGSSRAAKHRKVAGEAARAGLKRAVDIRKRATRQPATRPVDQEITTEPLLSVPYEETEISDRQSSLFPPTTEQPRADRPSQNAEKKKSKLFRPISTLSDIWRDGEAKRVQHGTVLKPLKTKSGQFLMSKIAELTRLGRKSPKTVAEMQKEVQQEDELRPLNLTISNSARGLSFAEMLAQDNHDSNMQREASEPPEMPYLPPFQEYSRTNPPIVADYSTQLRYGIPDTDDEEGETNNKGEQSFISSVSAGPQANEEQPKDTPSSSPKKRDSGIRFNKFYEVINHDKASELMEASKVRRPASVFQPDYLAGIRNLPRKSNEEEHLFDCLQDYLGDKLPNGKEKRMFGLGAHQAVVDHRIREKELKEQRLKARTAASGPEYCEPSSSRAPIQYSNGPNQNLMNPAAGPSIYTPPPRQILIPTLPLTRRPMSMSILGEIDRDDARYHWDPAQGDLYSQAPASTQRFNVIDIPDFDDSDQPITTRMYRPGRPQYADSGTQTGPGLIRLDNMSSFGLSDDNSDHLLSGSALERPPSLSDSGDFADTDSISQPRSYRGSPSVSHSSSYFTRRLDDSFDRFSLSGRRSRSSVYSGDHSQRTFGSYSQTYTGSYASSDFGSFSEASPSLYSERTADSGSTRRAGYYSDSYSGSYSHSYSETDRGENSETSSERHSEQYSDEISRELSESFGEGDDDVSHEDSEPDSANDSGLREDKSREGDASFESNMSGSTDEETEHASTSHNSPITVAPNSIEMVHPTDDNSDSTPGNDISTKPLEAVDASPVFMDDPEKPPSDPEDNNTDDTVDILTGILAQIAATHFKPEQEPAVFEADVRESVRRHFGNQQQESEADSASSRQDPTAAPPSDDEFGRRVFDFSRRGREARAAGYRYTDQIVQSQYGRSSTFSQRHVAAPSDATSSSHHRRNSTSFGTPTSPVSPRPRSTEASLRSRAESRGGSAYMHEIPRDFLLRHAEIANRRLEGDEPYHRAARLHRRPRIRPPQHRERE</sequence>
<feature type="region of interest" description="Disordered" evidence="1">
    <location>
        <begin position="679"/>
        <end position="699"/>
    </location>
</feature>
<dbReference type="OrthoDB" id="10689924at2759"/>
<gene>
    <name evidence="2" type="ORF">H072_2372</name>
</gene>
<feature type="compositionally biased region" description="Basic and acidic residues" evidence="1">
    <location>
        <begin position="247"/>
        <end position="258"/>
    </location>
</feature>
<feature type="region of interest" description="Disordered" evidence="1">
    <location>
        <begin position="201"/>
        <end position="263"/>
    </location>
</feature>
<feature type="compositionally biased region" description="Polar residues" evidence="1">
    <location>
        <begin position="549"/>
        <end position="578"/>
    </location>
</feature>
<keyword evidence="3" id="KW-1185">Reference proteome</keyword>
<evidence type="ECO:0000256" key="1">
    <source>
        <dbReference type="SAM" id="MobiDB-lite"/>
    </source>
</evidence>
<reference evidence="2 3" key="1">
    <citation type="journal article" date="2013" name="PLoS Genet.">
        <title>Genomic mechanisms accounting for the adaptation to parasitism in nematode-trapping fungi.</title>
        <authorList>
            <person name="Meerupati T."/>
            <person name="Andersson K.M."/>
            <person name="Friman E."/>
            <person name="Kumar D."/>
            <person name="Tunlid A."/>
            <person name="Ahren D."/>
        </authorList>
    </citation>
    <scope>NUCLEOTIDE SEQUENCE [LARGE SCALE GENOMIC DNA]</scope>
    <source>
        <strain evidence="2 3">CBS 200.50</strain>
    </source>
</reference>
<feature type="region of interest" description="Disordered" evidence="1">
    <location>
        <begin position="834"/>
        <end position="874"/>
    </location>
</feature>
<feature type="compositionally biased region" description="Basic and acidic residues" evidence="1">
    <location>
        <begin position="964"/>
        <end position="992"/>
    </location>
</feature>
<feature type="region of interest" description="Disordered" evidence="1">
    <location>
        <begin position="497"/>
        <end position="585"/>
    </location>
</feature>
<protein>
    <submittedName>
        <fullName evidence="2">Uncharacterized protein</fullName>
    </submittedName>
</protein>
<comment type="caution">
    <text evidence="2">The sequence shown here is derived from an EMBL/GenBank/DDBJ whole genome shotgun (WGS) entry which is preliminary data.</text>
</comment>